<evidence type="ECO:0000313" key="1">
    <source>
        <dbReference type="EMBL" id="KAF2183466.1"/>
    </source>
</evidence>
<proteinExistence type="predicted"/>
<dbReference type="Proteomes" id="UP000800200">
    <property type="component" value="Unassembled WGS sequence"/>
</dbReference>
<organism evidence="1 2">
    <name type="scientific">Zopfia rhizophila CBS 207.26</name>
    <dbReference type="NCBI Taxonomy" id="1314779"/>
    <lineage>
        <taxon>Eukaryota</taxon>
        <taxon>Fungi</taxon>
        <taxon>Dikarya</taxon>
        <taxon>Ascomycota</taxon>
        <taxon>Pezizomycotina</taxon>
        <taxon>Dothideomycetes</taxon>
        <taxon>Dothideomycetes incertae sedis</taxon>
        <taxon>Zopfiaceae</taxon>
        <taxon>Zopfia</taxon>
    </lineage>
</organism>
<protein>
    <submittedName>
        <fullName evidence="1">Uncharacterized protein</fullName>
    </submittedName>
</protein>
<reference evidence="1" key="1">
    <citation type="journal article" date="2020" name="Stud. Mycol.">
        <title>101 Dothideomycetes genomes: a test case for predicting lifestyles and emergence of pathogens.</title>
        <authorList>
            <person name="Haridas S."/>
            <person name="Albert R."/>
            <person name="Binder M."/>
            <person name="Bloem J."/>
            <person name="Labutti K."/>
            <person name="Salamov A."/>
            <person name="Andreopoulos B."/>
            <person name="Baker S."/>
            <person name="Barry K."/>
            <person name="Bills G."/>
            <person name="Bluhm B."/>
            <person name="Cannon C."/>
            <person name="Castanera R."/>
            <person name="Culley D."/>
            <person name="Daum C."/>
            <person name="Ezra D."/>
            <person name="Gonzalez J."/>
            <person name="Henrissat B."/>
            <person name="Kuo A."/>
            <person name="Liang C."/>
            <person name="Lipzen A."/>
            <person name="Lutzoni F."/>
            <person name="Magnuson J."/>
            <person name="Mondo S."/>
            <person name="Nolan M."/>
            <person name="Ohm R."/>
            <person name="Pangilinan J."/>
            <person name="Park H.-J."/>
            <person name="Ramirez L."/>
            <person name="Alfaro M."/>
            <person name="Sun H."/>
            <person name="Tritt A."/>
            <person name="Yoshinaga Y."/>
            <person name="Zwiers L.-H."/>
            <person name="Turgeon B."/>
            <person name="Goodwin S."/>
            <person name="Spatafora J."/>
            <person name="Crous P."/>
            <person name="Grigoriev I."/>
        </authorList>
    </citation>
    <scope>NUCLEOTIDE SEQUENCE</scope>
    <source>
        <strain evidence="1">CBS 207.26</strain>
    </source>
</reference>
<keyword evidence="2" id="KW-1185">Reference proteome</keyword>
<sequence>MRENPKPITNLDTAFLEFVSLEAKSWEESSYMQPNPKYLVKPSGSLESQIIHHLHQPSMSSARLEDGEVADPSNACVAMVMNNGFVEGHTLIYDHLHRRHQTSEGLEDYPQAVLLAHETFTHRIEDSSEAKVEVVYGAKVQKRLLRRPDARYTILPLWGDFKGILLFLAYESNYGNANLRYTFRRAILFAVHPQRIFYTPRGAPEAIHQDRIVAAAIRMAGEDTPIMEDYHQNRRFSTFTSSTSFLADTIFCSPLSNISDRRLQDLTCTAELSAKGSVEGADWYGLFNPKPHSYQTMLQFLPKALQSFEGNVEEWNYPSEFPEPILQWFKGQRHILFHDCSSLDSTDILSVYHRLCPSSISDERKSPSLRDMVYGIIKAQHDFPPPPDRHLRNHQHLWYVQYGLQDIETCCAVCGVICRKDDWPKWSVNRPGVYCARYLMCVSHQCERKCRKMRPADAAVIWIKGEPKALQVEENEHASWQRCIRPAENNQDKTPTAVLSWCIKCQENTRLSGGRTVFEDNVPRWTLGKARPLYLERCPDCLSCKTRGSRFVPVDERIPSVYYQSLSTFIERFGNYDDEILAILLDQWPASSKASRKKELPERRLGRD</sequence>
<dbReference type="EMBL" id="ML994642">
    <property type="protein sequence ID" value="KAF2183466.1"/>
    <property type="molecule type" value="Genomic_DNA"/>
</dbReference>
<dbReference type="AlphaFoldDB" id="A0A6A6E0N4"/>
<name>A0A6A6E0N4_9PEZI</name>
<accession>A0A6A6E0N4</accession>
<evidence type="ECO:0000313" key="2">
    <source>
        <dbReference type="Proteomes" id="UP000800200"/>
    </source>
</evidence>
<dbReference type="OrthoDB" id="5209368at2759"/>
<gene>
    <name evidence="1" type="ORF">K469DRAFT_751492</name>
</gene>